<feature type="region of interest" description="Disordered" evidence="1">
    <location>
        <begin position="1"/>
        <end position="66"/>
    </location>
</feature>
<name>A0A6G4V9G5_9ACTN</name>
<accession>A0A6G4V9G5</accession>
<dbReference type="EMBL" id="JAAKZY010000079">
    <property type="protein sequence ID" value="NGO10611.1"/>
    <property type="molecule type" value="Genomic_DNA"/>
</dbReference>
<protein>
    <submittedName>
        <fullName evidence="2">Uncharacterized protein</fullName>
    </submittedName>
</protein>
<evidence type="ECO:0000313" key="2">
    <source>
        <dbReference type="EMBL" id="NGO10611.1"/>
    </source>
</evidence>
<comment type="caution">
    <text evidence="2">The sequence shown here is derived from an EMBL/GenBank/DDBJ whole genome shotgun (WGS) entry which is preliminary data.</text>
</comment>
<gene>
    <name evidence="2" type="ORF">G5C60_24195</name>
</gene>
<evidence type="ECO:0000313" key="3">
    <source>
        <dbReference type="Proteomes" id="UP000472335"/>
    </source>
</evidence>
<organism evidence="2 3">
    <name type="scientific">Streptomyces scabichelini</name>
    <dbReference type="NCBI Taxonomy" id="2711217"/>
    <lineage>
        <taxon>Bacteria</taxon>
        <taxon>Bacillati</taxon>
        <taxon>Actinomycetota</taxon>
        <taxon>Actinomycetes</taxon>
        <taxon>Kitasatosporales</taxon>
        <taxon>Streptomycetaceae</taxon>
        <taxon>Streptomyces</taxon>
    </lineage>
</organism>
<sequence>MRKLMRRPLRRKKGTRTAAEEALEEVKEQGHEDDTDTSEGRDRGPGDPITPSTRANREATEVDGTD</sequence>
<dbReference type="RefSeq" id="WP_165262758.1">
    <property type="nucleotide sequence ID" value="NZ_JAAKZY010000079.1"/>
</dbReference>
<evidence type="ECO:0000256" key="1">
    <source>
        <dbReference type="SAM" id="MobiDB-lite"/>
    </source>
</evidence>
<feature type="compositionally biased region" description="Basic and acidic residues" evidence="1">
    <location>
        <begin position="24"/>
        <end position="45"/>
    </location>
</feature>
<dbReference type="AlphaFoldDB" id="A0A6G4V9G5"/>
<keyword evidence="3" id="KW-1185">Reference proteome</keyword>
<proteinExistence type="predicted"/>
<dbReference type="Proteomes" id="UP000472335">
    <property type="component" value="Unassembled WGS sequence"/>
</dbReference>
<reference evidence="2 3" key="1">
    <citation type="submission" date="2020-02" db="EMBL/GenBank/DDBJ databases">
        <title>Whole-genome analyses of novel actinobacteria.</title>
        <authorList>
            <person name="Sahin N."/>
            <person name="Gencbay T."/>
        </authorList>
    </citation>
    <scope>NUCLEOTIDE SEQUENCE [LARGE SCALE GENOMIC DNA]</scope>
    <source>
        <strain evidence="2 3">HC44</strain>
    </source>
</reference>
<feature type="compositionally biased region" description="Basic residues" evidence="1">
    <location>
        <begin position="1"/>
        <end position="15"/>
    </location>
</feature>